<evidence type="ECO:0000256" key="1">
    <source>
        <dbReference type="ARBA" id="ARBA00004141"/>
    </source>
</evidence>
<evidence type="ECO:0000256" key="2">
    <source>
        <dbReference type="ARBA" id="ARBA00006464"/>
    </source>
</evidence>
<feature type="domain" description="Bacterial sugar transferase" evidence="8">
    <location>
        <begin position="287"/>
        <end position="471"/>
    </location>
</feature>
<organism evidence="9 10">
    <name type="scientific">Spiribacter vilamensis</name>
    <dbReference type="NCBI Taxonomy" id="531306"/>
    <lineage>
        <taxon>Bacteria</taxon>
        <taxon>Pseudomonadati</taxon>
        <taxon>Pseudomonadota</taxon>
        <taxon>Gammaproteobacteria</taxon>
        <taxon>Chromatiales</taxon>
        <taxon>Ectothiorhodospiraceae</taxon>
        <taxon>Spiribacter</taxon>
    </lineage>
</organism>
<dbReference type="InterPro" id="IPR017475">
    <property type="entry name" value="EPS_sugar_tfrase"/>
</dbReference>
<evidence type="ECO:0000259" key="8">
    <source>
        <dbReference type="Pfam" id="PF02397"/>
    </source>
</evidence>
<evidence type="ECO:0000313" key="9">
    <source>
        <dbReference type="EMBL" id="RZU98345.1"/>
    </source>
</evidence>
<dbReference type="AlphaFoldDB" id="A0A4V6MHF9"/>
<dbReference type="GO" id="GO:0089702">
    <property type="term" value="F:undecaprenyl-phosphate glucose phosphotransferase activity"/>
    <property type="evidence" value="ECO:0007669"/>
    <property type="project" value="TreeGrafter"/>
</dbReference>
<protein>
    <submittedName>
        <fullName evidence="9">Putative colanic acid biosynthesis UDP-glucose lipid carrier transferase</fullName>
    </submittedName>
</protein>
<reference evidence="9 10" key="1">
    <citation type="submission" date="2019-02" db="EMBL/GenBank/DDBJ databases">
        <title>Genomic Encyclopedia of Type Strains, Phase IV (KMG-IV): sequencing the most valuable type-strain genomes for metagenomic binning, comparative biology and taxonomic classification.</title>
        <authorList>
            <person name="Goeker M."/>
        </authorList>
    </citation>
    <scope>NUCLEOTIDE SEQUENCE [LARGE SCALE GENOMIC DNA]</scope>
    <source>
        <strain evidence="9 10">DSM 21056</strain>
    </source>
</reference>
<gene>
    <name evidence="9" type="ORF">EV698_0590</name>
</gene>
<sequence>MPLTGGSSSPRSVFLTHSLSLGVIAGLQWIMPALLTVVLLYGLAALGGVAIDSYLTALAIFAAVLTILLIRVLPASGTHTASTYFIDQTGSLLGRWLAVLGALLATAYLTGFQGYYPAGLVIAWAVTTPVAVLVVHWLLDRLFRHILVSRELVRTSVIAGGNELGRGLAERIRHHPEYGFRVRGFFDDRSLDRLGAMDDVEYLGRLDEVSRYVREYYIDVLFIVLPMRHIRRVMRMLDELSDSTVSIYYVPDFFVCDLIQSHTADVAGVPVVSMWETPFYGYRGILKRVSDVALTLAVLVPALPVMAIIALLIRLTSRGPAIFRQQRYGLDGRPITVYKFRSMHVLEDGDRIVQAWRGDPRVTSLGRFLRKTSLDELPQLFNVLQGRMSLVGPRPHAVAHNEEYRGRIKGYMLRHKVLPGITGLAQVNGCRGETSDLSDMEERIRYDLEYLKQWTPLLDLKILFRTGIEVIKGDRAY</sequence>
<evidence type="ECO:0000256" key="5">
    <source>
        <dbReference type="ARBA" id="ARBA00022989"/>
    </source>
</evidence>
<evidence type="ECO:0000256" key="6">
    <source>
        <dbReference type="ARBA" id="ARBA00023136"/>
    </source>
</evidence>
<dbReference type="Proteomes" id="UP000292298">
    <property type="component" value="Unassembled WGS sequence"/>
</dbReference>
<proteinExistence type="inferred from homology"/>
<comment type="similarity">
    <text evidence="2">Belongs to the bacterial sugar transferase family.</text>
</comment>
<keyword evidence="4 7" id="KW-0812">Transmembrane</keyword>
<dbReference type="NCBIfam" id="TIGR03023">
    <property type="entry name" value="WcaJ_sugtrans"/>
    <property type="match status" value="1"/>
</dbReference>
<comment type="caution">
    <text evidence="9">The sequence shown here is derived from an EMBL/GenBank/DDBJ whole genome shotgun (WGS) entry which is preliminary data.</text>
</comment>
<comment type="subcellular location">
    <subcellularLocation>
        <location evidence="1">Membrane</location>
        <topology evidence="1">Multi-pass membrane protein</topology>
    </subcellularLocation>
</comment>
<feature type="transmembrane region" description="Helical" evidence="7">
    <location>
        <begin position="93"/>
        <end position="112"/>
    </location>
</feature>
<dbReference type="GO" id="GO:0009242">
    <property type="term" value="P:colanic acid biosynthetic process"/>
    <property type="evidence" value="ECO:0007669"/>
    <property type="project" value="TreeGrafter"/>
</dbReference>
<evidence type="ECO:0000256" key="4">
    <source>
        <dbReference type="ARBA" id="ARBA00022692"/>
    </source>
</evidence>
<keyword evidence="5 7" id="KW-1133">Transmembrane helix</keyword>
<dbReference type="Gene3D" id="3.40.50.720">
    <property type="entry name" value="NAD(P)-binding Rossmann-like Domain"/>
    <property type="match status" value="1"/>
</dbReference>
<dbReference type="RefSeq" id="WP_165385699.1">
    <property type="nucleotide sequence ID" value="NZ_SHLI01000001.1"/>
</dbReference>
<evidence type="ECO:0000313" key="10">
    <source>
        <dbReference type="Proteomes" id="UP000292298"/>
    </source>
</evidence>
<feature type="transmembrane region" description="Helical" evidence="7">
    <location>
        <begin position="118"/>
        <end position="139"/>
    </location>
</feature>
<name>A0A4V6MHF9_9GAMM</name>
<keyword evidence="10" id="KW-1185">Reference proteome</keyword>
<feature type="transmembrane region" description="Helical" evidence="7">
    <location>
        <begin position="292"/>
        <end position="313"/>
    </location>
</feature>
<evidence type="ECO:0000256" key="7">
    <source>
        <dbReference type="SAM" id="Phobius"/>
    </source>
</evidence>
<dbReference type="PANTHER" id="PTHR30576:SF21">
    <property type="entry name" value="UDP-GLUCOSE:UNDECAPRENYL-PHOSPHATE GLUCOSE-1-PHOSPHATE TRANSFERASE"/>
    <property type="match status" value="1"/>
</dbReference>
<dbReference type="NCBIfam" id="TIGR03025">
    <property type="entry name" value="EPS_sugtrans"/>
    <property type="match status" value="1"/>
</dbReference>
<feature type="transmembrane region" description="Helical" evidence="7">
    <location>
        <begin position="54"/>
        <end position="73"/>
    </location>
</feature>
<feature type="transmembrane region" description="Helical" evidence="7">
    <location>
        <begin position="21"/>
        <end position="42"/>
    </location>
</feature>
<keyword evidence="3 9" id="KW-0808">Transferase</keyword>
<dbReference type="EMBL" id="SHLI01000001">
    <property type="protein sequence ID" value="RZU98345.1"/>
    <property type="molecule type" value="Genomic_DNA"/>
</dbReference>
<dbReference type="InterPro" id="IPR017473">
    <property type="entry name" value="Undecaprenyl-P_gluc_Ptfrase"/>
</dbReference>
<dbReference type="PANTHER" id="PTHR30576">
    <property type="entry name" value="COLANIC BIOSYNTHESIS UDP-GLUCOSE LIPID CARRIER TRANSFERASE"/>
    <property type="match status" value="1"/>
</dbReference>
<dbReference type="Pfam" id="PF02397">
    <property type="entry name" value="Bac_transf"/>
    <property type="match status" value="1"/>
</dbReference>
<dbReference type="SUPFAM" id="SSF51735">
    <property type="entry name" value="NAD(P)-binding Rossmann-fold domains"/>
    <property type="match status" value="1"/>
</dbReference>
<keyword evidence="6 7" id="KW-0472">Membrane</keyword>
<evidence type="ECO:0000256" key="3">
    <source>
        <dbReference type="ARBA" id="ARBA00022679"/>
    </source>
</evidence>
<dbReference type="Pfam" id="PF13727">
    <property type="entry name" value="CoA_binding_3"/>
    <property type="match status" value="1"/>
</dbReference>
<dbReference type="InterPro" id="IPR003362">
    <property type="entry name" value="Bact_transf"/>
</dbReference>
<accession>A0A4V6MHF9</accession>
<dbReference type="InterPro" id="IPR036291">
    <property type="entry name" value="NAD(P)-bd_dom_sf"/>
</dbReference>
<dbReference type="GO" id="GO:0016020">
    <property type="term" value="C:membrane"/>
    <property type="evidence" value="ECO:0007669"/>
    <property type="project" value="UniProtKB-SubCell"/>
</dbReference>